<evidence type="ECO:0000313" key="2">
    <source>
        <dbReference type="Proteomes" id="UP001152798"/>
    </source>
</evidence>
<dbReference type="EMBL" id="OV725078">
    <property type="protein sequence ID" value="CAH1392731.1"/>
    <property type="molecule type" value="Genomic_DNA"/>
</dbReference>
<accession>A0A9P0H2H1</accession>
<keyword evidence="2" id="KW-1185">Reference proteome</keyword>
<dbReference type="AlphaFoldDB" id="A0A9P0H2H1"/>
<gene>
    <name evidence="1" type="ORF">NEZAVI_LOCUS3501</name>
</gene>
<dbReference type="Proteomes" id="UP001152798">
    <property type="component" value="Chromosome 2"/>
</dbReference>
<reference evidence="1" key="1">
    <citation type="submission" date="2022-01" db="EMBL/GenBank/DDBJ databases">
        <authorList>
            <person name="King R."/>
        </authorList>
    </citation>
    <scope>NUCLEOTIDE SEQUENCE</scope>
</reference>
<evidence type="ECO:0000313" key="1">
    <source>
        <dbReference type="EMBL" id="CAH1392731.1"/>
    </source>
</evidence>
<proteinExistence type="predicted"/>
<name>A0A9P0H2H1_NEZVI</name>
<sequence>MTTAAMSEIDFCLVPEQEEQGTKAETAHIDGPRSILRWLSEDEGLPDEPQPRRTRGTTRRFPLLRFGGKVRIRLPTPGIPPRILSPRPATTGLTFQPLRKSHQITFTISRKAMTCCPTVSFNNTPLIPLDKNPIPNSRC</sequence>
<protein>
    <submittedName>
        <fullName evidence="1">Uncharacterized protein</fullName>
    </submittedName>
</protein>
<organism evidence="1 2">
    <name type="scientific">Nezara viridula</name>
    <name type="common">Southern green stink bug</name>
    <name type="synonym">Cimex viridulus</name>
    <dbReference type="NCBI Taxonomy" id="85310"/>
    <lineage>
        <taxon>Eukaryota</taxon>
        <taxon>Metazoa</taxon>
        <taxon>Ecdysozoa</taxon>
        <taxon>Arthropoda</taxon>
        <taxon>Hexapoda</taxon>
        <taxon>Insecta</taxon>
        <taxon>Pterygota</taxon>
        <taxon>Neoptera</taxon>
        <taxon>Paraneoptera</taxon>
        <taxon>Hemiptera</taxon>
        <taxon>Heteroptera</taxon>
        <taxon>Panheteroptera</taxon>
        <taxon>Pentatomomorpha</taxon>
        <taxon>Pentatomoidea</taxon>
        <taxon>Pentatomidae</taxon>
        <taxon>Pentatominae</taxon>
        <taxon>Nezara</taxon>
    </lineage>
</organism>